<keyword evidence="3" id="KW-1185">Reference proteome</keyword>
<accession>A0AA35G6Z3</accession>
<dbReference type="KEGG" id="cmic:caldi_31610"/>
<protein>
    <submittedName>
        <fullName evidence="2">Uncharacterized protein</fullName>
    </submittedName>
</protein>
<organism evidence="2 3">
    <name type="scientific">Caldinitratiruptor microaerophilus</name>
    <dbReference type="NCBI Taxonomy" id="671077"/>
    <lineage>
        <taxon>Bacteria</taxon>
        <taxon>Bacillati</taxon>
        <taxon>Bacillota</taxon>
        <taxon>Clostridia</taxon>
        <taxon>Eubacteriales</taxon>
        <taxon>Symbiobacteriaceae</taxon>
        <taxon>Caldinitratiruptor</taxon>
    </lineage>
</organism>
<feature type="region of interest" description="Disordered" evidence="1">
    <location>
        <begin position="19"/>
        <end position="41"/>
    </location>
</feature>
<dbReference type="AlphaFoldDB" id="A0AA35G6Z3"/>
<evidence type="ECO:0000256" key="1">
    <source>
        <dbReference type="SAM" id="MobiDB-lite"/>
    </source>
</evidence>
<feature type="region of interest" description="Disordered" evidence="1">
    <location>
        <begin position="109"/>
        <end position="136"/>
    </location>
</feature>
<gene>
    <name evidence="2" type="ORF">caldi_31610</name>
</gene>
<reference evidence="2" key="1">
    <citation type="submission" date="2022-03" db="EMBL/GenBank/DDBJ databases">
        <title>Complete genome sequence of Caldinitratiruptor microaerophilus.</title>
        <authorList>
            <person name="Mukaiyama R."/>
            <person name="Nishiyama T."/>
            <person name="Ueda K."/>
        </authorList>
    </citation>
    <scope>NUCLEOTIDE SEQUENCE</scope>
    <source>
        <strain evidence="2">JCM 16183</strain>
    </source>
</reference>
<name>A0AA35G6Z3_9FIRM</name>
<dbReference type="EMBL" id="AP025628">
    <property type="protein sequence ID" value="BDG62071.1"/>
    <property type="molecule type" value="Genomic_DNA"/>
</dbReference>
<evidence type="ECO:0000313" key="2">
    <source>
        <dbReference type="EMBL" id="BDG62071.1"/>
    </source>
</evidence>
<dbReference type="Proteomes" id="UP001163687">
    <property type="component" value="Chromosome"/>
</dbReference>
<proteinExistence type="predicted"/>
<evidence type="ECO:0000313" key="3">
    <source>
        <dbReference type="Proteomes" id="UP001163687"/>
    </source>
</evidence>
<sequence length="136" mass="13809">MRPPLRFLQTEFGAASAKHAINSTKDRSSGGEMQRVCSSSKRPGRFGGLLRCPTDYTGLSTAVFANELSGPVCRICRCPAAWTAVTPGSAVAAAERPGAGDAVRRAAAGPVAAAAGTQGGDPAPSKVAPPDSRTDP</sequence>